<protein>
    <submittedName>
        <fullName evidence="1">TonB-dependent receptor</fullName>
    </submittedName>
</protein>
<dbReference type="Proteomes" id="UP000029643">
    <property type="component" value="Unassembled WGS sequence"/>
</dbReference>
<name>A0A090X4W8_9FLAO</name>
<proteinExistence type="predicted"/>
<evidence type="ECO:0000313" key="2">
    <source>
        <dbReference type="Proteomes" id="UP000029643"/>
    </source>
</evidence>
<keyword evidence="1" id="KW-0675">Receptor</keyword>
<dbReference type="EMBL" id="BBNU01000003">
    <property type="protein sequence ID" value="GAL78507.1"/>
    <property type="molecule type" value="Genomic_DNA"/>
</dbReference>
<gene>
    <name evidence="1" type="ORF">JCM19274_971</name>
</gene>
<reference evidence="1" key="1">
    <citation type="journal article" date="2014" name="Genome Announc.">
        <title>Draft Genome Sequences of Marine Flavobacterium Algibacter lectus Strains SS8 and NR4.</title>
        <authorList>
            <person name="Takatani N."/>
            <person name="Nakanishi M."/>
            <person name="Meirelles P."/>
            <person name="Mino S."/>
            <person name="Suda W."/>
            <person name="Oshima K."/>
            <person name="Hattori M."/>
            <person name="Ohkuma M."/>
            <person name="Hosokawa M."/>
            <person name="Miyashita K."/>
            <person name="Thompson F.L."/>
            <person name="Niwa A."/>
            <person name="Sawabe T."/>
            <person name="Sawabe T."/>
        </authorList>
    </citation>
    <scope>NUCLEOTIDE SEQUENCE [LARGE SCALE GENOMIC DNA]</scope>
    <source>
        <strain evidence="1">JCM 19274</strain>
    </source>
</reference>
<dbReference type="AlphaFoldDB" id="A0A090X4W8"/>
<evidence type="ECO:0000313" key="1">
    <source>
        <dbReference type="EMBL" id="GAL78507.1"/>
    </source>
</evidence>
<accession>A0A090X4W8</accession>
<sequence length="93" mass="10576">MPIKEKVMFQFSYTDHDQNSVYGDTAFLAQHKIGFGQFTWDKSLKNHDLLFGAAARYNYYNDSTPATLGADEVVIPSVFAQDEIKISKKTPYC</sequence>
<comment type="caution">
    <text evidence="1">The sequence shown here is derived from an EMBL/GenBank/DDBJ whole genome shotgun (WGS) entry which is preliminary data.</text>
</comment>
<dbReference type="SUPFAM" id="SSF56935">
    <property type="entry name" value="Porins"/>
    <property type="match status" value="1"/>
</dbReference>
<organism evidence="1 2">
    <name type="scientific">Algibacter lectus</name>
    <dbReference type="NCBI Taxonomy" id="221126"/>
    <lineage>
        <taxon>Bacteria</taxon>
        <taxon>Pseudomonadati</taxon>
        <taxon>Bacteroidota</taxon>
        <taxon>Flavobacteriia</taxon>
        <taxon>Flavobacteriales</taxon>
        <taxon>Flavobacteriaceae</taxon>
        <taxon>Algibacter</taxon>
    </lineage>
</organism>